<keyword evidence="1" id="KW-1133">Transmembrane helix</keyword>
<sequence>MKTSYILGAILACSASGALIGDRAAKTCFLVLSGVLSIYGLARLLG</sequence>
<proteinExistence type="predicted"/>
<feature type="transmembrane region" description="Helical" evidence="1">
    <location>
        <begin position="27"/>
        <end position="45"/>
    </location>
</feature>
<organism evidence="2 3">
    <name type="scientific">Roseateles violae</name>
    <dbReference type="NCBI Taxonomy" id="3058042"/>
    <lineage>
        <taxon>Bacteria</taxon>
        <taxon>Pseudomonadati</taxon>
        <taxon>Pseudomonadota</taxon>
        <taxon>Betaproteobacteria</taxon>
        <taxon>Burkholderiales</taxon>
        <taxon>Sphaerotilaceae</taxon>
        <taxon>Roseateles</taxon>
    </lineage>
</organism>
<keyword evidence="1" id="KW-0812">Transmembrane</keyword>
<evidence type="ECO:0000313" key="2">
    <source>
        <dbReference type="EMBL" id="MDN3921216.1"/>
    </source>
</evidence>
<evidence type="ECO:0000256" key="1">
    <source>
        <dbReference type="SAM" id="Phobius"/>
    </source>
</evidence>
<comment type="caution">
    <text evidence="2">The sequence shown here is derived from an EMBL/GenBank/DDBJ whole genome shotgun (WGS) entry which is preliminary data.</text>
</comment>
<gene>
    <name evidence="2" type="ORF">QWJ38_13065</name>
</gene>
<keyword evidence="1" id="KW-0472">Membrane</keyword>
<dbReference type="RefSeq" id="WP_290359517.1">
    <property type="nucleotide sequence ID" value="NZ_JAUHHC010000003.1"/>
</dbReference>
<dbReference type="EMBL" id="JAUHHC010000003">
    <property type="protein sequence ID" value="MDN3921216.1"/>
    <property type="molecule type" value="Genomic_DNA"/>
</dbReference>
<reference evidence="2 3" key="1">
    <citation type="submission" date="2023-06" db="EMBL/GenBank/DDBJ databases">
        <title>Pelomonas sp. PFR6 16S ribosomal RNA gene Genome sequencing and assembly.</title>
        <authorList>
            <person name="Woo H."/>
        </authorList>
    </citation>
    <scope>NUCLEOTIDE SEQUENCE [LARGE SCALE GENOMIC DNA]</scope>
    <source>
        <strain evidence="2 3">PFR6</strain>
    </source>
</reference>
<dbReference type="Proteomes" id="UP001228044">
    <property type="component" value="Unassembled WGS sequence"/>
</dbReference>
<protein>
    <submittedName>
        <fullName evidence="2">Uncharacterized protein</fullName>
    </submittedName>
</protein>
<evidence type="ECO:0000313" key="3">
    <source>
        <dbReference type="Proteomes" id="UP001228044"/>
    </source>
</evidence>
<keyword evidence="3" id="KW-1185">Reference proteome</keyword>
<accession>A0ABT8DT27</accession>
<name>A0ABT8DT27_9BURK</name>